<feature type="compositionally biased region" description="Polar residues" evidence="8">
    <location>
        <begin position="1"/>
        <end position="10"/>
    </location>
</feature>
<evidence type="ECO:0000313" key="11">
    <source>
        <dbReference type="Proteomes" id="UP000649328"/>
    </source>
</evidence>
<keyword evidence="6 7" id="KW-0539">Nucleus</keyword>
<dbReference type="OrthoDB" id="361242at2759"/>
<feature type="region of interest" description="Disordered" evidence="8">
    <location>
        <begin position="1"/>
        <end position="22"/>
    </location>
</feature>
<dbReference type="Pfam" id="PF08743">
    <property type="entry name" value="Nse4_C"/>
    <property type="match status" value="1"/>
</dbReference>
<dbReference type="EMBL" id="JACBPP010000010">
    <property type="protein sequence ID" value="KAF7998822.1"/>
    <property type="molecule type" value="Genomic_DNA"/>
</dbReference>
<feature type="region of interest" description="Disordered" evidence="8">
    <location>
        <begin position="318"/>
        <end position="339"/>
    </location>
</feature>
<keyword evidence="11" id="KW-1185">Reference proteome</keyword>
<dbReference type="Proteomes" id="UP000649328">
    <property type="component" value="Unassembled WGS sequence"/>
</dbReference>
<dbReference type="AlphaFoldDB" id="A0A8H7GLR5"/>
<keyword evidence="3 7" id="KW-0227">DNA damage</keyword>
<evidence type="ECO:0000313" key="10">
    <source>
        <dbReference type="EMBL" id="KAF7998822.1"/>
    </source>
</evidence>
<feature type="domain" description="Non-structural maintenance of chromosome element 4 C-terminal" evidence="9">
    <location>
        <begin position="231"/>
        <end position="316"/>
    </location>
</feature>
<comment type="subunit">
    <text evidence="7">Component of the SMC5-SMC6 complex.</text>
</comment>
<feature type="compositionally biased region" description="Acidic residues" evidence="8">
    <location>
        <begin position="325"/>
        <end position="339"/>
    </location>
</feature>
<comment type="similarity">
    <text evidence="2 7">Belongs to the NSE4 family.</text>
</comment>
<sequence length="339" mass="37868">MSVTPEQTFAEQPAGNHIQPSTQNDIALAYEQYKKEMTKLESLAQRGEAGPLVLERIKELKKLFNSVKNSDVKELSMFMNDSEALLKTTVFASTNASNMDFGDLGGTLPVEDFLQAARRYMNPDLGNDPVGLSADEMHNRFNSLDWGKLGALFYLKGKTPVVSHFLYGPLATKRRRIGPRTRRVDDTKSNIAKTTAQKVSASDLQDDPEQNTTHMVRAVFGVLKNKDADTKVNLYKFFVNPHSFAQTVENLFYTSFLVRDGKFKVTMGPDNIPYVEQVSDEPAEDETSLMTHHIALLDGPAWRALIDNFNITESYIPHRTTAEQSESDSSDESDGGDQS</sequence>
<organism evidence="10 11">
    <name type="scientific">Metschnikowia pulcherrima</name>
    <dbReference type="NCBI Taxonomy" id="27326"/>
    <lineage>
        <taxon>Eukaryota</taxon>
        <taxon>Fungi</taxon>
        <taxon>Dikarya</taxon>
        <taxon>Ascomycota</taxon>
        <taxon>Saccharomycotina</taxon>
        <taxon>Pichiomycetes</taxon>
        <taxon>Metschnikowiaceae</taxon>
        <taxon>Metschnikowia</taxon>
    </lineage>
</organism>
<dbReference type="PANTHER" id="PTHR16140:SF0">
    <property type="entry name" value="NON-STRUCTURAL MAINTENANCE OF CHROMOSOMES ELEMENT 4"/>
    <property type="match status" value="1"/>
</dbReference>
<accession>A0A8H7GLR5</accession>
<dbReference type="GO" id="GO:0030915">
    <property type="term" value="C:Smc5-Smc6 complex"/>
    <property type="evidence" value="ECO:0007669"/>
    <property type="project" value="UniProtKB-UniRule"/>
</dbReference>
<evidence type="ECO:0000259" key="9">
    <source>
        <dbReference type="Pfam" id="PF08743"/>
    </source>
</evidence>
<evidence type="ECO:0000256" key="5">
    <source>
        <dbReference type="ARBA" id="ARBA00023204"/>
    </source>
</evidence>
<protein>
    <recommendedName>
        <fullName evidence="7">Non-structural maintenance of chromosomes element 4</fullName>
    </recommendedName>
</protein>
<evidence type="ECO:0000256" key="6">
    <source>
        <dbReference type="ARBA" id="ARBA00023242"/>
    </source>
</evidence>
<proteinExistence type="inferred from homology"/>
<evidence type="ECO:0000256" key="4">
    <source>
        <dbReference type="ARBA" id="ARBA00023172"/>
    </source>
</evidence>
<comment type="subcellular location">
    <subcellularLocation>
        <location evidence="1 7">Nucleus</location>
    </subcellularLocation>
</comment>
<dbReference type="PANTHER" id="PTHR16140">
    <property type="entry name" value="NON-STRUCTURAL MAINTENANCE OF CHROMOSOMES ELEMENT 4"/>
    <property type="match status" value="1"/>
</dbReference>
<gene>
    <name evidence="10" type="ORF">HF325_006354</name>
</gene>
<comment type="function">
    <text evidence="7">Component of the SMC5-SMC6 complex, that promotes sister chromatid alignment after DNA damage and facilitates double-stranded DNA breaks (DSBs) repair via homologous recombination between sister chromatids.</text>
</comment>
<dbReference type="GO" id="GO:0006281">
    <property type="term" value="P:DNA repair"/>
    <property type="evidence" value="ECO:0007669"/>
    <property type="project" value="UniProtKB-UniRule"/>
</dbReference>
<dbReference type="InterPro" id="IPR014854">
    <property type="entry name" value="Nse4_C"/>
</dbReference>
<reference evidence="10" key="1">
    <citation type="submission" date="2020-10" db="EMBL/GenBank/DDBJ databases">
        <title>The Whole-Genome Sequence of Metschnikowia persimmonesis, a Novel Endophytic Yeast Species Isolated from Medicinal Plant Diospyros kaki Thumb.</title>
        <authorList>
            <person name="Rahmat E."/>
            <person name="Kang Y."/>
        </authorList>
    </citation>
    <scope>NUCLEOTIDE SEQUENCE</scope>
    <source>
        <strain evidence="10">KIOM G15050</strain>
    </source>
</reference>
<evidence type="ECO:0000256" key="8">
    <source>
        <dbReference type="SAM" id="MobiDB-lite"/>
    </source>
</evidence>
<dbReference type="GO" id="GO:0005634">
    <property type="term" value="C:nucleus"/>
    <property type="evidence" value="ECO:0007669"/>
    <property type="project" value="UniProtKB-SubCell"/>
</dbReference>
<evidence type="ECO:0000256" key="3">
    <source>
        <dbReference type="ARBA" id="ARBA00022763"/>
    </source>
</evidence>
<name>A0A8H7GLR5_9ASCO</name>
<dbReference type="GO" id="GO:0006310">
    <property type="term" value="P:DNA recombination"/>
    <property type="evidence" value="ECO:0007669"/>
    <property type="project" value="UniProtKB-UniRule"/>
</dbReference>
<dbReference type="InterPro" id="IPR027786">
    <property type="entry name" value="Nse4/EID"/>
</dbReference>
<evidence type="ECO:0000256" key="7">
    <source>
        <dbReference type="RuleBase" id="RU365071"/>
    </source>
</evidence>
<evidence type="ECO:0000256" key="2">
    <source>
        <dbReference type="ARBA" id="ARBA00008997"/>
    </source>
</evidence>
<keyword evidence="4 7" id="KW-0233">DNA recombination</keyword>
<evidence type="ECO:0000256" key="1">
    <source>
        <dbReference type="ARBA" id="ARBA00004123"/>
    </source>
</evidence>
<keyword evidence="5 7" id="KW-0234">DNA repair</keyword>
<comment type="caution">
    <text evidence="10">The sequence shown here is derived from an EMBL/GenBank/DDBJ whole genome shotgun (WGS) entry which is preliminary data.</text>
</comment>